<protein>
    <submittedName>
        <fullName evidence="6">Hemolysin-type calcium-binding repeat-containing protein</fullName>
    </submittedName>
</protein>
<feature type="compositionally biased region" description="Basic and acidic residues" evidence="4">
    <location>
        <begin position="735"/>
        <end position="754"/>
    </location>
</feature>
<evidence type="ECO:0000256" key="4">
    <source>
        <dbReference type="SAM" id="MobiDB-lite"/>
    </source>
</evidence>
<keyword evidence="2" id="KW-1015">Disulfide bond</keyword>
<dbReference type="EMBL" id="FNAT01000008">
    <property type="protein sequence ID" value="SDF18034.1"/>
    <property type="molecule type" value="Genomic_DNA"/>
</dbReference>
<keyword evidence="1" id="KW-0732">Signal</keyword>
<dbReference type="Gene3D" id="2.150.10.10">
    <property type="entry name" value="Serralysin-like metalloprotease, C-terminal"/>
    <property type="match status" value="1"/>
</dbReference>
<dbReference type="InterPro" id="IPR013320">
    <property type="entry name" value="ConA-like_dom_sf"/>
</dbReference>
<feature type="region of interest" description="Disordered" evidence="4">
    <location>
        <begin position="719"/>
        <end position="802"/>
    </location>
</feature>
<dbReference type="InterPro" id="IPR001343">
    <property type="entry name" value="Hemolysn_Ca-bd"/>
</dbReference>
<gene>
    <name evidence="6" type="ORF">SAMN04488567_3586</name>
</gene>
<reference evidence="7" key="1">
    <citation type="submission" date="2016-10" db="EMBL/GenBank/DDBJ databases">
        <authorList>
            <person name="Varghese N."/>
            <person name="Submissions S."/>
        </authorList>
    </citation>
    <scope>NUCLEOTIDE SEQUENCE [LARGE SCALE GENOMIC DNA]</scope>
    <source>
        <strain evidence="7">DSM 21424</strain>
    </source>
</reference>
<accession>A0A1G7IZQ1</accession>
<evidence type="ECO:0000313" key="6">
    <source>
        <dbReference type="EMBL" id="SDF18034.1"/>
    </source>
</evidence>
<evidence type="ECO:0000259" key="5">
    <source>
        <dbReference type="PROSITE" id="PS51484"/>
    </source>
</evidence>
<dbReference type="SMART" id="SM01225">
    <property type="entry name" value="G8"/>
    <property type="match status" value="1"/>
</dbReference>
<dbReference type="InterPro" id="IPR011049">
    <property type="entry name" value="Serralysin-like_metalloprot_C"/>
</dbReference>
<name>A0A1G7IZQ1_9RHOB</name>
<dbReference type="SUPFAM" id="SSF51120">
    <property type="entry name" value="beta-Roll"/>
    <property type="match status" value="1"/>
</dbReference>
<dbReference type="RefSeq" id="WP_165612636.1">
    <property type="nucleotide sequence ID" value="NZ_FNAT01000008.1"/>
</dbReference>
<dbReference type="Gene3D" id="2.60.120.200">
    <property type="match status" value="1"/>
</dbReference>
<dbReference type="GO" id="GO:0005509">
    <property type="term" value="F:calcium ion binding"/>
    <property type="evidence" value="ECO:0007669"/>
    <property type="project" value="InterPro"/>
</dbReference>
<dbReference type="PANTHER" id="PTHR46769">
    <property type="entry name" value="POLYCYSTIC KIDNEY AND HEPATIC DISEASE 1 (AUTOSOMAL RECESSIVE)-LIKE 1"/>
    <property type="match status" value="1"/>
</dbReference>
<evidence type="ECO:0000313" key="7">
    <source>
        <dbReference type="Proteomes" id="UP000198922"/>
    </source>
</evidence>
<keyword evidence="3" id="KW-0325">Glycoprotein</keyword>
<dbReference type="PRINTS" id="PR00313">
    <property type="entry name" value="CABNDNGRPT"/>
</dbReference>
<dbReference type="SMART" id="SM00560">
    <property type="entry name" value="LamGL"/>
    <property type="match status" value="1"/>
</dbReference>
<evidence type="ECO:0000256" key="2">
    <source>
        <dbReference type="ARBA" id="ARBA00023157"/>
    </source>
</evidence>
<dbReference type="InterPro" id="IPR006558">
    <property type="entry name" value="LamG-like"/>
</dbReference>
<dbReference type="Pfam" id="PF13385">
    <property type="entry name" value="Laminin_G_3"/>
    <property type="match status" value="1"/>
</dbReference>
<dbReference type="Pfam" id="PF00353">
    <property type="entry name" value="HemolysinCabind"/>
    <property type="match status" value="1"/>
</dbReference>
<organism evidence="6 7">
    <name type="scientific">Limimaricola pyoseonensis</name>
    <dbReference type="NCBI Taxonomy" id="521013"/>
    <lineage>
        <taxon>Bacteria</taxon>
        <taxon>Pseudomonadati</taxon>
        <taxon>Pseudomonadota</taxon>
        <taxon>Alphaproteobacteria</taxon>
        <taxon>Rhodobacterales</taxon>
        <taxon>Paracoccaceae</taxon>
        <taxon>Limimaricola</taxon>
    </lineage>
</organism>
<dbReference type="Pfam" id="PF24606">
    <property type="entry name" value="CEMIP_beta-hel"/>
    <property type="match status" value="1"/>
</dbReference>
<dbReference type="Proteomes" id="UP000198922">
    <property type="component" value="Unassembled WGS sequence"/>
</dbReference>
<keyword evidence="7" id="KW-1185">Reference proteome</keyword>
<proteinExistence type="predicted"/>
<dbReference type="AlphaFoldDB" id="A0A1G7IZQ1"/>
<feature type="compositionally biased region" description="Low complexity" evidence="4">
    <location>
        <begin position="1019"/>
        <end position="1045"/>
    </location>
</feature>
<dbReference type="SUPFAM" id="SSF49899">
    <property type="entry name" value="Concanavalin A-like lectins/glucanases"/>
    <property type="match status" value="1"/>
</dbReference>
<dbReference type="PROSITE" id="PS51484">
    <property type="entry name" value="G8"/>
    <property type="match status" value="1"/>
</dbReference>
<feature type="domain" description="G8" evidence="5">
    <location>
        <begin position="37"/>
        <end position="159"/>
    </location>
</feature>
<feature type="region of interest" description="Disordered" evidence="4">
    <location>
        <begin position="973"/>
        <end position="1045"/>
    </location>
</feature>
<evidence type="ECO:0000256" key="1">
    <source>
        <dbReference type="ARBA" id="ARBA00022729"/>
    </source>
</evidence>
<dbReference type="InterPro" id="IPR019316">
    <property type="entry name" value="G8_domain"/>
</dbReference>
<dbReference type="Pfam" id="PF10162">
    <property type="entry name" value="G8"/>
    <property type="match status" value="1"/>
</dbReference>
<dbReference type="InterPro" id="IPR055401">
    <property type="entry name" value="CEMIP_beta-hel_dom"/>
</dbReference>
<dbReference type="PANTHER" id="PTHR46769:SF2">
    <property type="entry name" value="FIBROCYSTIN-L ISOFORM 2 PRECURSOR-RELATED"/>
    <property type="match status" value="1"/>
</dbReference>
<evidence type="ECO:0000256" key="3">
    <source>
        <dbReference type="ARBA" id="ARBA00023180"/>
    </source>
</evidence>
<dbReference type="InterPro" id="IPR052387">
    <property type="entry name" value="Fibrocystin"/>
</dbReference>
<sequence length="1179" mass="126557">MEHTEMNKMGHSHTLSLFDPAKATHVAVKNGNWTDPSSWKGGKVPGPDAKVHIPEGISLRYDSQSQARLETVRVDGALDFATRSDTYMKVENFFTGPQSRLTIGTKDDPVAADVTAKVVIADGPIDLKADPGRLGNGLVAEGRVEVHGAEKASYATLDGAAKAGAKSIKLEAGAQGWTAGDKIVVMGTKQGKFQDEEREIVSVRKTDGGVELVLDKALSHDHAAPAGHDLDVYVGNASRNVVFTSENPEGVRGHVMMMHNPDAQIRYAEFDELGRTDKSRPLHENGNVEARYPLHLHETGTSPDSGMAVLEGNSVHGSPGWGIVQHSSRAAVDYNFVYDIDGAGIVSEDGDETGQWVGNFVTGIKGAGEDFSVERDEHKADFGHSGVAYENQARQIVQQDNIAANSNTAWMFRAAEISVDNPDRGSLDFDPAPLKAELNNEEPAIVGFHRNKAIAVDTVLDTGHRQDMASSTDLRSDMIELTAWEVQRVLDIFNYTGEYVIRDGLFIGADNAGRAVVLPEKHESTSFVNTHFENFRTAVFDRGGNSDGVYVGNSFANVGKRLVSDYYGDERLQSGKAAKTADRPKVEIDPSSDLTLGPRDDALFISGKITDSVGTLGLGTNRWVTTPSWDEDGIDSTDNKMGHPKAEQLIELHGAMRDGDGWVMPFALWVTDRGTGEHHAYRIDVKLEGFSDEYLAKHQIDGFKLPSGEIRVIDSGAAVMPEGGHDLPKPQPETPKTEEPKTEEPKVEEPKVEAPVEETPTPETPETDEPKAEMPEDEAEDAPAPSQPATPGAGGTPTKTVGEALRFDGTGVAVPEMRLEDDFTVEAWVKLEPGKNINAADAILGSSGFDLSFLNGRLTVRDGSDVIAKSEVAAQAGEWTHYAVVRDAGEVRVYLDGAEVGRSVGDWNDAVTFNMLGDGQTRKWGLTGEMDDVAVWSEARSAEEIAAGIPQAADGLVAGFGVEAGAVDSVKHSAADEVADEAANEPADEVEATTPVEPQPETEPAPVTEPEAETKAEPETVTEPETGSETTAAPAPAAPEEISPDEAAAWIVGGDGRDRLYGTDAADLLRDGLGDDKMYGGAGDDVFHFEGGRSDRAWGGEGADMFDIRPMLANDRGDKVSIEDFEIGVDMFPEGLFEQVEHVRSNDRGTVLHFDGGDRLRIAGVTDPAELSFADLLIA</sequence>
<dbReference type="STRING" id="521013.SAMN04488567_3586"/>
<feature type="compositionally biased region" description="Acidic residues" evidence="4">
    <location>
        <begin position="977"/>
        <end position="991"/>
    </location>
</feature>
<feature type="compositionally biased region" description="Low complexity" evidence="4">
    <location>
        <begin position="782"/>
        <end position="802"/>
    </location>
</feature>